<accession>A0ABT4KBN1</accession>
<proteinExistence type="predicted"/>
<keyword evidence="7" id="KW-1185">Reference proteome</keyword>
<dbReference type="PANTHER" id="PTHR12526:SF510">
    <property type="entry name" value="D-INOSITOL 3-PHOSPHATE GLYCOSYLTRANSFERASE"/>
    <property type="match status" value="1"/>
</dbReference>
<dbReference type="Pfam" id="PF00534">
    <property type="entry name" value="Glycos_transf_1"/>
    <property type="match status" value="1"/>
</dbReference>
<dbReference type="PANTHER" id="PTHR12526">
    <property type="entry name" value="GLYCOSYLTRANSFERASE"/>
    <property type="match status" value="1"/>
</dbReference>
<feature type="domain" description="Glycosyltransferase subfamily 4-like N-terminal" evidence="5">
    <location>
        <begin position="20"/>
        <end position="221"/>
    </location>
</feature>
<dbReference type="InterPro" id="IPR028098">
    <property type="entry name" value="Glyco_trans_4-like_N"/>
</dbReference>
<dbReference type="InterPro" id="IPR001296">
    <property type="entry name" value="Glyco_trans_1"/>
</dbReference>
<dbReference type="Pfam" id="PF13439">
    <property type="entry name" value="Glyco_transf_4"/>
    <property type="match status" value="1"/>
</dbReference>
<evidence type="ECO:0000259" key="4">
    <source>
        <dbReference type="Pfam" id="PF00534"/>
    </source>
</evidence>
<dbReference type="RefSeq" id="WP_269275711.1">
    <property type="nucleotide sequence ID" value="NZ_JAPVOI010000003.1"/>
</dbReference>
<dbReference type="EMBL" id="JAPVOI010000003">
    <property type="protein sequence ID" value="MCZ4089249.1"/>
    <property type="molecule type" value="Genomic_DNA"/>
</dbReference>
<evidence type="ECO:0000256" key="1">
    <source>
        <dbReference type="ARBA" id="ARBA00022676"/>
    </source>
</evidence>
<dbReference type="Gene3D" id="3.40.50.2000">
    <property type="entry name" value="Glycogen Phosphorylase B"/>
    <property type="match status" value="2"/>
</dbReference>
<gene>
    <name evidence="6" type="ORF">O3W52_03990</name>
</gene>
<evidence type="ECO:0000259" key="5">
    <source>
        <dbReference type="Pfam" id="PF13439"/>
    </source>
</evidence>
<evidence type="ECO:0000313" key="7">
    <source>
        <dbReference type="Proteomes" id="UP001079430"/>
    </source>
</evidence>
<evidence type="ECO:0000256" key="3">
    <source>
        <dbReference type="SAM" id="MobiDB-lite"/>
    </source>
</evidence>
<evidence type="ECO:0000313" key="6">
    <source>
        <dbReference type="EMBL" id="MCZ4089249.1"/>
    </source>
</evidence>
<feature type="region of interest" description="Disordered" evidence="3">
    <location>
        <begin position="430"/>
        <end position="455"/>
    </location>
</feature>
<name>A0ABT4KBN1_9HYPH</name>
<dbReference type="Proteomes" id="UP001079430">
    <property type="component" value="Unassembled WGS sequence"/>
</dbReference>
<comment type="caution">
    <text evidence="6">The sequence shown here is derived from an EMBL/GenBank/DDBJ whole genome shotgun (WGS) entry which is preliminary data.</text>
</comment>
<feature type="domain" description="Glycosyl transferase family 1" evidence="4">
    <location>
        <begin position="238"/>
        <end position="396"/>
    </location>
</feature>
<protein>
    <submittedName>
        <fullName evidence="6">Glycosyltransferase family 4 protein</fullName>
    </submittedName>
</protein>
<dbReference type="CDD" id="cd03823">
    <property type="entry name" value="GT4_ExpE7-like"/>
    <property type="match status" value="1"/>
</dbReference>
<organism evidence="6 7">
    <name type="scientific">Sinorhizobium psoraleae</name>
    <dbReference type="NCBI Taxonomy" id="520838"/>
    <lineage>
        <taxon>Bacteria</taxon>
        <taxon>Pseudomonadati</taxon>
        <taxon>Pseudomonadota</taxon>
        <taxon>Alphaproteobacteria</taxon>
        <taxon>Hyphomicrobiales</taxon>
        <taxon>Rhizobiaceae</taxon>
        <taxon>Sinorhizobium/Ensifer group</taxon>
        <taxon>Sinorhizobium</taxon>
    </lineage>
</organism>
<sequence>MSEQLRVLVVSHGHPAMSLGGAEIASHSLHKGLNALPGIESIYLARVGHPVPRHGASALMSLRLAVDEVLFHADDYDHFFLSNGDTETIRRDLLRFVGDLRPHVVHFHHVIGMGLEALYALREALPRAVIVVTFHEYLSICHNHGQMVKRPSGQLCNKASPISCHGCFPEIPVSRFLKREQFVRGMLGLADAFVSPSMFLATRYVEWGIEAEKLSVIENGIVMKESAAARDLPASGARRNRFAYFGQMTPFKGVDVLIDAVSRVPQDIWGEDSCLMIFGGNLERQPADFQDRVKKLIDEAGRRVRFYGAYQNGDMPRLIRSADWVMLPSIWWENSPVVIQEALHHRRPIICSDIGGMAEKIEDGTDGLHFRVGSAQDLADRITEVLSEPQAWDRLRATMRRPTSHIDAAREHASIYRRLLSEKESQASAGLSDPILDVQRRTNSHHNVDTASLTS</sequence>
<reference evidence="6" key="1">
    <citation type="submission" date="2022-10" db="EMBL/GenBank/DDBJ databases">
        <title>Whole genome sequencing of three plant growth promoting bacteria isolated from Vachellia tortilis subsp. raddiana in Morocco.</title>
        <authorList>
            <person name="Hnini M."/>
            <person name="Zouagui R."/>
            <person name="Zouagui H."/>
            <person name="Chemao Elfihri M.-W."/>
            <person name="Ibrahimi A."/>
            <person name="Sbabou L."/>
            <person name="Aurag J."/>
        </authorList>
    </citation>
    <scope>NUCLEOTIDE SEQUENCE</scope>
    <source>
        <strain evidence="6">LMR678</strain>
    </source>
</reference>
<keyword evidence="2" id="KW-0808">Transferase</keyword>
<dbReference type="SUPFAM" id="SSF53756">
    <property type="entry name" value="UDP-Glycosyltransferase/glycogen phosphorylase"/>
    <property type="match status" value="1"/>
</dbReference>
<keyword evidence="1" id="KW-0328">Glycosyltransferase</keyword>
<evidence type="ECO:0000256" key="2">
    <source>
        <dbReference type="ARBA" id="ARBA00022679"/>
    </source>
</evidence>